<evidence type="ECO:0000256" key="6">
    <source>
        <dbReference type="ARBA" id="ARBA00023136"/>
    </source>
</evidence>
<dbReference type="Proteomes" id="UP000254879">
    <property type="component" value="Unassembled WGS sequence"/>
</dbReference>
<dbReference type="PANTHER" id="PTHR23517">
    <property type="entry name" value="RESISTANCE PROTEIN MDTM, PUTATIVE-RELATED-RELATED"/>
    <property type="match status" value="1"/>
</dbReference>
<dbReference type="InterPro" id="IPR050171">
    <property type="entry name" value="MFS_Transporters"/>
</dbReference>
<dbReference type="SUPFAM" id="SSF103473">
    <property type="entry name" value="MFS general substrate transporter"/>
    <property type="match status" value="1"/>
</dbReference>
<gene>
    <name evidence="8" type="ORF">NCTC10815_00260</name>
</gene>
<reference evidence="8 9" key="1">
    <citation type="submission" date="2018-06" db="EMBL/GenBank/DDBJ databases">
        <authorList>
            <consortium name="Pathogen Informatics"/>
            <person name="Doyle S."/>
        </authorList>
    </citation>
    <scope>NUCLEOTIDE SEQUENCE [LARGE SCALE GENOMIC DNA]</scope>
    <source>
        <strain evidence="9">NCTC 10815</strain>
    </source>
</reference>
<sequence>MMSISVIGECFGFLLFAFSATESFHQPYLGFLGFTIASVFTSFYQPASQAMIADVVAAEHRSHVYAVFYMMINVAVVIGPIIGSVVFYNYPVVTLVAIALADLLLLVLLQKFGHETAPLVLHPEGKIKKRCGKLCGSKSVNIRSFSKIKCFYYLS</sequence>
<feature type="transmembrane region" description="Helical" evidence="7">
    <location>
        <begin position="64"/>
        <end position="82"/>
    </location>
</feature>
<evidence type="ECO:0000313" key="9">
    <source>
        <dbReference type="Proteomes" id="UP000254879"/>
    </source>
</evidence>
<accession>A0A378MB02</accession>
<evidence type="ECO:0000256" key="2">
    <source>
        <dbReference type="ARBA" id="ARBA00022448"/>
    </source>
</evidence>
<feature type="transmembrane region" description="Helical" evidence="7">
    <location>
        <begin position="29"/>
        <end position="52"/>
    </location>
</feature>
<evidence type="ECO:0000313" key="8">
    <source>
        <dbReference type="EMBL" id="STY43004.1"/>
    </source>
</evidence>
<keyword evidence="3" id="KW-1003">Cell membrane</keyword>
<dbReference type="AlphaFoldDB" id="A0A378MB02"/>
<keyword evidence="5 7" id="KW-1133">Transmembrane helix</keyword>
<keyword evidence="4 7" id="KW-0812">Transmembrane</keyword>
<dbReference type="GO" id="GO:0022857">
    <property type="term" value="F:transmembrane transporter activity"/>
    <property type="evidence" value="ECO:0007669"/>
    <property type="project" value="InterPro"/>
</dbReference>
<dbReference type="PANTHER" id="PTHR23517:SF3">
    <property type="entry name" value="INTEGRAL MEMBRANE TRANSPORT PROTEIN"/>
    <property type="match status" value="1"/>
</dbReference>
<dbReference type="GO" id="GO:0005886">
    <property type="term" value="C:plasma membrane"/>
    <property type="evidence" value="ECO:0007669"/>
    <property type="project" value="UniProtKB-SubCell"/>
</dbReference>
<evidence type="ECO:0000256" key="3">
    <source>
        <dbReference type="ARBA" id="ARBA00022475"/>
    </source>
</evidence>
<evidence type="ECO:0000256" key="7">
    <source>
        <dbReference type="SAM" id="Phobius"/>
    </source>
</evidence>
<dbReference type="InterPro" id="IPR011701">
    <property type="entry name" value="MFS"/>
</dbReference>
<keyword evidence="2" id="KW-0813">Transport</keyword>
<evidence type="ECO:0000256" key="1">
    <source>
        <dbReference type="ARBA" id="ARBA00004651"/>
    </source>
</evidence>
<name>A0A378MB02_LISGR</name>
<keyword evidence="6 7" id="KW-0472">Membrane</keyword>
<comment type="subcellular location">
    <subcellularLocation>
        <location evidence="1">Cell membrane</location>
        <topology evidence="1">Multi-pass membrane protein</topology>
    </subcellularLocation>
</comment>
<dbReference type="Pfam" id="PF07690">
    <property type="entry name" value="MFS_1"/>
    <property type="match status" value="1"/>
</dbReference>
<evidence type="ECO:0000256" key="5">
    <source>
        <dbReference type="ARBA" id="ARBA00022989"/>
    </source>
</evidence>
<proteinExistence type="predicted"/>
<dbReference type="InterPro" id="IPR036259">
    <property type="entry name" value="MFS_trans_sf"/>
</dbReference>
<dbReference type="EMBL" id="UGPG01000001">
    <property type="protein sequence ID" value="STY43004.1"/>
    <property type="molecule type" value="Genomic_DNA"/>
</dbReference>
<protein>
    <submittedName>
        <fullName evidence="8">Multidrug resistance protein</fullName>
    </submittedName>
</protein>
<evidence type="ECO:0000256" key="4">
    <source>
        <dbReference type="ARBA" id="ARBA00022692"/>
    </source>
</evidence>
<dbReference type="Gene3D" id="1.20.1250.20">
    <property type="entry name" value="MFS general substrate transporter like domains"/>
    <property type="match status" value="1"/>
</dbReference>
<organism evidence="8 9">
    <name type="scientific">Listeria grayi</name>
    <name type="common">Listeria murrayi</name>
    <dbReference type="NCBI Taxonomy" id="1641"/>
    <lineage>
        <taxon>Bacteria</taxon>
        <taxon>Bacillati</taxon>
        <taxon>Bacillota</taxon>
        <taxon>Bacilli</taxon>
        <taxon>Bacillales</taxon>
        <taxon>Listeriaceae</taxon>
        <taxon>Listeria</taxon>
    </lineage>
</organism>
<feature type="transmembrane region" description="Helical" evidence="7">
    <location>
        <begin position="88"/>
        <end position="109"/>
    </location>
</feature>